<dbReference type="EMBL" id="OZ035830">
    <property type="protein sequence ID" value="CAL1614549.1"/>
    <property type="molecule type" value="Genomic_DNA"/>
</dbReference>
<reference evidence="2 3" key="1">
    <citation type="submission" date="2024-04" db="EMBL/GenBank/DDBJ databases">
        <authorList>
            <person name="Waldvogel A.-M."/>
            <person name="Schoenle A."/>
        </authorList>
    </citation>
    <scope>NUCLEOTIDE SEQUENCE [LARGE SCALE GENOMIC DNA]</scope>
</reference>
<feature type="compositionally biased region" description="Polar residues" evidence="1">
    <location>
        <begin position="65"/>
        <end position="112"/>
    </location>
</feature>
<dbReference type="Proteomes" id="UP001497482">
    <property type="component" value="Chromosome 8"/>
</dbReference>
<evidence type="ECO:0000256" key="1">
    <source>
        <dbReference type="SAM" id="MobiDB-lite"/>
    </source>
</evidence>
<protein>
    <submittedName>
        <fullName evidence="2">Uncharacterized protein</fullName>
    </submittedName>
</protein>
<evidence type="ECO:0000313" key="2">
    <source>
        <dbReference type="EMBL" id="CAL1614549.1"/>
    </source>
</evidence>
<sequence length="112" mass="11816">MGCIFRPREGGRGGGGYRNGTDMVLLIQIPMCQSGNNANALLRLGFPSCSWRRSRQSHGVMKASEQLQGGTSEQLRGGTSEQLQGGTSEQLQGGTSEQLRGGTSEQLQGGTS</sequence>
<keyword evidence="3" id="KW-1185">Reference proteome</keyword>
<proteinExistence type="predicted"/>
<dbReference type="AlphaFoldDB" id="A0AAV2MM62"/>
<gene>
    <name evidence="2" type="ORF">KC01_LOCUS40585</name>
</gene>
<name>A0AAV2MM62_KNICA</name>
<evidence type="ECO:0000313" key="3">
    <source>
        <dbReference type="Proteomes" id="UP001497482"/>
    </source>
</evidence>
<feature type="region of interest" description="Disordered" evidence="1">
    <location>
        <begin position="54"/>
        <end position="112"/>
    </location>
</feature>
<organism evidence="2 3">
    <name type="scientific">Knipowitschia caucasica</name>
    <name type="common">Caucasian dwarf goby</name>
    <name type="synonym">Pomatoschistus caucasicus</name>
    <dbReference type="NCBI Taxonomy" id="637954"/>
    <lineage>
        <taxon>Eukaryota</taxon>
        <taxon>Metazoa</taxon>
        <taxon>Chordata</taxon>
        <taxon>Craniata</taxon>
        <taxon>Vertebrata</taxon>
        <taxon>Euteleostomi</taxon>
        <taxon>Actinopterygii</taxon>
        <taxon>Neopterygii</taxon>
        <taxon>Teleostei</taxon>
        <taxon>Neoteleostei</taxon>
        <taxon>Acanthomorphata</taxon>
        <taxon>Gobiaria</taxon>
        <taxon>Gobiiformes</taxon>
        <taxon>Gobioidei</taxon>
        <taxon>Gobiidae</taxon>
        <taxon>Gobiinae</taxon>
        <taxon>Knipowitschia</taxon>
    </lineage>
</organism>
<accession>A0AAV2MM62</accession>